<name>A0A0V8IV89_9MICC</name>
<evidence type="ECO:0000256" key="1">
    <source>
        <dbReference type="SAM" id="Phobius"/>
    </source>
</evidence>
<comment type="caution">
    <text evidence="2">The sequence shown here is derived from an EMBL/GenBank/DDBJ whole genome shotgun (WGS) entry which is preliminary data.</text>
</comment>
<dbReference type="Proteomes" id="UP000053199">
    <property type="component" value="Unassembled WGS sequence"/>
</dbReference>
<dbReference type="OrthoDB" id="4955035at2"/>
<feature type="transmembrane region" description="Helical" evidence="1">
    <location>
        <begin position="7"/>
        <end position="33"/>
    </location>
</feature>
<keyword evidence="3" id="KW-1185">Reference proteome</keyword>
<accession>A0A0V8IV89</accession>
<reference evidence="2 3" key="1">
    <citation type="journal article" date="2014" name="Arch. Microbiol.">
        <title>Arthrobacter enclensis sp. nov., isolated from sediment sample.</title>
        <authorList>
            <person name="Dastager S.G."/>
            <person name="Liu Q."/>
            <person name="Tang S.K."/>
            <person name="Krishnamurthi S."/>
            <person name="Lee J.C."/>
            <person name="Li W.J."/>
        </authorList>
    </citation>
    <scope>NUCLEOTIDE SEQUENCE [LARGE SCALE GENOMIC DNA]</scope>
    <source>
        <strain evidence="2 3">NIO-1008</strain>
    </source>
</reference>
<dbReference type="AlphaFoldDB" id="A0A0V8IV89"/>
<dbReference type="RefSeq" id="WP_058266282.1">
    <property type="nucleotide sequence ID" value="NZ_FMAZ01000001.1"/>
</dbReference>
<protein>
    <submittedName>
        <fullName evidence="2">Uncharacterized protein</fullName>
    </submittedName>
</protein>
<sequence length="125" mass="13379">MGKRLDGASLLVIGGTLLFLSVISTFFVFVSGFDWDPDDYSAAYWQAEIPKRQWTLAAGLAVPGLCALAAGLSMFALPRRPVRIIAGGLVAVLALGLFAVSWVLGFEAVDSARYWAVRQAGGFPR</sequence>
<feature type="transmembrane region" description="Helical" evidence="1">
    <location>
        <begin position="84"/>
        <end position="104"/>
    </location>
</feature>
<proteinExistence type="predicted"/>
<gene>
    <name evidence="2" type="ORF">AS031_00955</name>
</gene>
<keyword evidence="1" id="KW-0812">Transmembrane</keyword>
<dbReference type="EMBL" id="LNQM01000001">
    <property type="protein sequence ID" value="KSU78655.1"/>
    <property type="molecule type" value="Genomic_DNA"/>
</dbReference>
<feature type="transmembrane region" description="Helical" evidence="1">
    <location>
        <begin position="53"/>
        <end position="77"/>
    </location>
</feature>
<keyword evidence="1" id="KW-0472">Membrane</keyword>
<organism evidence="2 3">
    <name type="scientific">Pseudarthrobacter enclensis</name>
    <dbReference type="NCBI Taxonomy" id="993070"/>
    <lineage>
        <taxon>Bacteria</taxon>
        <taxon>Bacillati</taxon>
        <taxon>Actinomycetota</taxon>
        <taxon>Actinomycetes</taxon>
        <taxon>Micrococcales</taxon>
        <taxon>Micrococcaceae</taxon>
        <taxon>Pseudarthrobacter</taxon>
    </lineage>
</organism>
<evidence type="ECO:0000313" key="3">
    <source>
        <dbReference type="Proteomes" id="UP000053199"/>
    </source>
</evidence>
<evidence type="ECO:0000313" key="2">
    <source>
        <dbReference type="EMBL" id="KSU78655.1"/>
    </source>
</evidence>
<keyword evidence="1" id="KW-1133">Transmembrane helix</keyword>